<gene>
    <name evidence="2" type="ORF">I41_16180</name>
</gene>
<feature type="transmembrane region" description="Helical" evidence="1">
    <location>
        <begin position="41"/>
        <end position="58"/>
    </location>
</feature>
<dbReference type="RefSeq" id="WP_145432013.1">
    <property type="nucleotide sequence ID" value="NZ_CP036339.1"/>
</dbReference>
<keyword evidence="1" id="KW-1133">Transmembrane helix</keyword>
<sequence length="191" mass="21236">MLAHGLVIAFLLAFVGGHLADQRGDAYTRPMSLFRDVEPAWIGYVMFGLLIALGMETARSAARLRYWSQAGVNVLIATALAVTALTPSFDSLHVLGANVAMITLLVNTTWLLFQHEQWFWLVIHITTPATLAMGALANGYGVWQKGMILYFLATTAILNHCFAQCMAQSRREERERAAAARRRMRRKAIAK</sequence>
<organism evidence="2 3">
    <name type="scientific">Lacipirellula limnantheis</name>
    <dbReference type="NCBI Taxonomy" id="2528024"/>
    <lineage>
        <taxon>Bacteria</taxon>
        <taxon>Pseudomonadati</taxon>
        <taxon>Planctomycetota</taxon>
        <taxon>Planctomycetia</taxon>
        <taxon>Pirellulales</taxon>
        <taxon>Lacipirellulaceae</taxon>
        <taxon>Lacipirellula</taxon>
    </lineage>
</organism>
<keyword evidence="3" id="KW-1185">Reference proteome</keyword>
<dbReference type="EMBL" id="CP036339">
    <property type="protein sequence ID" value="QDT72440.1"/>
    <property type="molecule type" value="Genomic_DNA"/>
</dbReference>
<accession>A0A517TVP5</accession>
<protein>
    <submittedName>
        <fullName evidence="2">Uncharacterized protein</fullName>
    </submittedName>
</protein>
<evidence type="ECO:0000313" key="2">
    <source>
        <dbReference type="EMBL" id="QDT72440.1"/>
    </source>
</evidence>
<feature type="transmembrane region" description="Helical" evidence="1">
    <location>
        <begin position="147"/>
        <end position="167"/>
    </location>
</feature>
<reference evidence="2 3" key="1">
    <citation type="submission" date="2019-02" db="EMBL/GenBank/DDBJ databases">
        <title>Deep-cultivation of Planctomycetes and their phenomic and genomic characterization uncovers novel biology.</title>
        <authorList>
            <person name="Wiegand S."/>
            <person name="Jogler M."/>
            <person name="Boedeker C."/>
            <person name="Pinto D."/>
            <person name="Vollmers J."/>
            <person name="Rivas-Marin E."/>
            <person name="Kohn T."/>
            <person name="Peeters S.H."/>
            <person name="Heuer A."/>
            <person name="Rast P."/>
            <person name="Oberbeckmann S."/>
            <person name="Bunk B."/>
            <person name="Jeske O."/>
            <person name="Meyerdierks A."/>
            <person name="Storesund J.E."/>
            <person name="Kallscheuer N."/>
            <person name="Luecker S."/>
            <person name="Lage O.M."/>
            <person name="Pohl T."/>
            <person name="Merkel B.J."/>
            <person name="Hornburger P."/>
            <person name="Mueller R.-W."/>
            <person name="Bruemmer F."/>
            <person name="Labrenz M."/>
            <person name="Spormann A.M."/>
            <person name="Op den Camp H."/>
            <person name="Overmann J."/>
            <person name="Amann R."/>
            <person name="Jetten M.S.M."/>
            <person name="Mascher T."/>
            <person name="Medema M.H."/>
            <person name="Devos D.P."/>
            <person name="Kaster A.-K."/>
            <person name="Ovreas L."/>
            <person name="Rohde M."/>
            <person name="Galperin M.Y."/>
            <person name="Jogler C."/>
        </authorList>
    </citation>
    <scope>NUCLEOTIDE SEQUENCE [LARGE SCALE GENOMIC DNA]</scope>
    <source>
        <strain evidence="2 3">I41</strain>
    </source>
</reference>
<name>A0A517TVP5_9BACT</name>
<dbReference type="OrthoDB" id="9979660at2"/>
<keyword evidence="1" id="KW-0812">Transmembrane</keyword>
<feature type="transmembrane region" description="Helical" evidence="1">
    <location>
        <begin position="118"/>
        <end position="141"/>
    </location>
</feature>
<dbReference type="Proteomes" id="UP000317909">
    <property type="component" value="Chromosome"/>
</dbReference>
<feature type="transmembrane region" description="Helical" evidence="1">
    <location>
        <begin position="95"/>
        <end position="113"/>
    </location>
</feature>
<evidence type="ECO:0000256" key="1">
    <source>
        <dbReference type="SAM" id="Phobius"/>
    </source>
</evidence>
<dbReference type="KEGG" id="llh:I41_16180"/>
<keyword evidence="1" id="KW-0472">Membrane</keyword>
<proteinExistence type="predicted"/>
<feature type="transmembrane region" description="Helical" evidence="1">
    <location>
        <begin position="70"/>
        <end position="89"/>
    </location>
</feature>
<evidence type="ECO:0000313" key="3">
    <source>
        <dbReference type="Proteomes" id="UP000317909"/>
    </source>
</evidence>
<dbReference type="AlphaFoldDB" id="A0A517TVP5"/>